<gene>
    <name evidence="1" type="ORF">C7B46_19305</name>
</gene>
<organism evidence="1 2">
    <name type="scientific">Sulfobacillus benefaciens</name>
    <dbReference type="NCBI Taxonomy" id="453960"/>
    <lineage>
        <taxon>Bacteria</taxon>
        <taxon>Bacillati</taxon>
        <taxon>Bacillota</taxon>
        <taxon>Clostridia</taxon>
        <taxon>Eubacteriales</taxon>
        <taxon>Clostridiales Family XVII. Incertae Sedis</taxon>
        <taxon>Sulfobacillus</taxon>
    </lineage>
</organism>
<reference evidence="1 2" key="1">
    <citation type="journal article" date="2014" name="BMC Genomics">
        <title>Comparison of environmental and isolate Sulfobacillus genomes reveals diverse carbon, sulfur, nitrogen, and hydrogen metabolisms.</title>
        <authorList>
            <person name="Justice N.B."/>
            <person name="Norman A."/>
            <person name="Brown C.T."/>
            <person name="Singh A."/>
            <person name="Thomas B.C."/>
            <person name="Banfield J.F."/>
        </authorList>
    </citation>
    <scope>NUCLEOTIDE SEQUENCE [LARGE SCALE GENOMIC DNA]</scope>
    <source>
        <strain evidence="1">AMDSBA4</strain>
    </source>
</reference>
<evidence type="ECO:0000313" key="1">
    <source>
        <dbReference type="EMBL" id="PSR27612.1"/>
    </source>
</evidence>
<evidence type="ECO:0000313" key="2">
    <source>
        <dbReference type="Proteomes" id="UP000242972"/>
    </source>
</evidence>
<accession>A0A2T2WZF7</accession>
<feature type="non-terminal residue" evidence="1">
    <location>
        <position position="1"/>
    </location>
</feature>
<dbReference type="AlphaFoldDB" id="A0A2T2WZF7"/>
<sequence length="362" mass="39705">QAVVDALPSTLAWVLPAHTAIRPQLPERSAIIANAAWYGALNDLADALMEAFALDSIPQAIAAIAPSLPAVVVDRPHFRHAPTQALPHTADLVASLRQAVPVHPFFLPHQAQWMRWAGYRSIRLPDPFDTSGDWRNDSDSTGYDGDQQTLWMRGMPVTRHQAVADALNWHGFWTLCGDPTPGTSAIEVVPQDLTWAPDAVDDWLVIGRASRLVVVQDGQDVGSIAWLASANDTDYLREDACLIVADTAAGIGYTPNRDLPLPYLLAHNRGGFTDFWDYVVDEELDLSDLADDVVRTAQRTWDAPAFAEHQAQELAAAQRTRWTRLASDLDGMLPLAGDDPDFQAMLASVAQQIRTRILSNTP</sequence>
<dbReference type="EMBL" id="PXYW01000107">
    <property type="protein sequence ID" value="PSR27612.1"/>
    <property type="molecule type" value="Genomic_DNA"/>
</dbReference>
<proteinExistence type="predicted"/>
<protein>
    <submittedName>
        <fullName evidence="1">Uncharacterized protein</fullName>
    </submittedName>
</protein>
<comment type="caution">
    <text evidence="1">The sequence shown here is derived from an EMBL/GenBank/DDBJ whole genome shotgun (WGS) entry which is preliminary data.</text>
</comment>
<dbReference type="Proteomes" id="UP000242972">
    <property type="component" value="Unassembled WGS sequence"/>
</dbReference>
<name>A0A2T2WZF7_9FIRM</name>